<gene>
    <name evidence="14" type="ORF">IAD25_01145</name>
</gene>
<keyword evidence="8 13" id="KW-0812">Transmembrane</keyword>
<comment type="similarity">
    <text evidence="3">Belongs to the multi antimicrobial extrusion (MATE) (TC 2.A.66.1) family.</text>
</comment>
<comment type="function">
    <text evidence="1">Multidrug efflux pump.</text>
</comment>
<sequence length="459" mass="49967">MTGEREMETLNNRDLLGLLAKVALPIALQSLIGSSLSLIDNLMVGSLGEVELNAVGVSVQLFFIHWMLLYGFAGGSATFISQFYGVRDFKNIRKTTGFALTIAMGIGLLFFIAGFFFPEYILRIFTKYPEVIETGVGYVRIGSFTFLMLSITQPFTVALRATQQSALPLIASVTALGTNTFLNWVFIFGNLGAPALGVEGAALATAIARLLEMLIILFEVFGLRNKIAGSLKDFFGYSRDLATRIVKNALPTTTNETLWGIGTSLYIAAFARIGIAEGAAVQACNTINNMFTLAAFSVGDAILILVGQKLGEGKPELAYTMSKKMIKIGLVIGIVMGAGVIAAGEPLLSLFSFSRQGEEYAFRILIIYGLTMWLTIYNATHVTGTLRCGGDTKFAMVTETATVWLIGVPLAFITSLYLQWPIYLAVLAVKLEEAVKGIFLTKRYFSKKWLRNVIKDIGD</sequence>
<dbReference type="InterPro" id="IPR050222">
    <property type="entry name" value="MATE_MdtK"/>
</dbReference>
<feature type="transmembrane region" description="Helical" evidence="13">
    <location>
        <begin position="59"/>
        <end position="86"/>
    </location>
</feature>
<accession>A0A9D1SU07</accession>
<evidence type="ECO:0000256" key="11">
    <source>
        <dbReference type="ARBA" id="ARBA00023136"/>
    </source>
</evidence>
<feature type="transmembrane region" description="Helical" evidence="13">
    <location>
        <begin position="287"/>
        <end position="307"/>
    </location>
</feature>
<evidence type="ECO:0000256" key="6">
    <source>
        <dbReference type="ARBA" id="ARBA00022449"/>
    </source>
</evidence>
<evidence type="ECO:0000313" key="15">
    <source>
        <dbReference type="Proteomes" id="UP000824130"/>
    </source>
</evidence>
<dbReference type="PANTHER" id="PTHR43298">
    <property type="entry name" value="MULTIDRUG RESISTANCE PROTEIN NORM-RELATED"/>
    <property type="match status" value="1"/>
</dbReference>
<feature type="transmembrane region" description="Helical" evidence="13">
    <location>
        <begin position="257"/>
        <end position="275"/>
    </location>
</feature>
<feature type="transmembrane region" description="Helical" evidence="13">
    <location>
        <begin position="201"/>
        <end position="223"/>
    </location>
</feature>
<feature type="transmembrane region" description="Helical" evidence="13">
    <location>
        <begin position="401"/>
        <end position="420"/>
    </location>
</feature>
<feature type="transmembrane region" description="Helical" evidence="13">
    <location>
        <begin position="137"/>
        <end position="159"/>
    </location>
</feature>
<protein>
    <recommendedName>
        <fullName evidence="4">Probable multidrug resistance protein NorM</fullName>
    </recommendedName>
    <alternativeName>
        <fullName evidence="12">Multidrug-efflux transporter</fullName>
    </alternativeName>
</protein>
<dbReference type="InterPro" id="IPR048279">
    <property type="entry name" value="MdtK-like"/>
</dbReference>
<dbReference type="GO" id="GO:0005886">
    <property type="term" value="C:plasma membrane"/>
    <property type="evidence" value="ECO:0007669"/>
    <property type="project" value="UniProtKB-SubCell"/>
</dbReference>
<keyword evidence="9 13" id="KW-1133">Transmembrane helix</keyword>
<keyword evidence="7" id="KW-1003">Cell membrane</keyword>
<evidence type="ECO:0000256" key="2">
    <source>
        <dbReference type="ARBA" id="ARBA00004651"/>
    </source>
</evidence>
<keyword evidence="6" id="KW-0050">Antiport</keyword>
<reference evidence="14" key="2">
    <citation type="journal article" date="2021" name="PeerJ">
        <title>Extensive microbial diversity within the chicken gut microbiome revealed by metagenomics and culture.</title>
        <authorList>
            <person name="Gilroy R."/>
            <person name="Ravi A."/>
            <person name="Getino M."/>
            <person name="Pursley I."/>
            <person name="Horton D.L."/>
            <person name="Alikhan N.F."/>
            <person name="Baker D."/>
            <person name="Gharbi K."/>
            <person name="Hall N."/>
            <person name="Watson M."/>
            <person name="Adriaenssens E.M."/>
            <person name="Foster-Nyarko E."/>
            <person name="Jarju S."/>
            <person name="Secka A."/>
            <person name="Antonio M."/>
            <person name="Oren A."/>
            <person name="Chaudhuri R.R."/>
            <person name="La Ragione R."/>
            <person name="Hildebrand F."/>
            <person name="Pallen M.J."/>
        </authorList>
    </citation>
    <scope>NUCLEOTIDE SEQUENCE</scope>
    <source>
        <strain evidence="14">ChiSjej4B22-8349</strain>
    </source>
</reference>
<reference evidence="14" key="1">
    <citation type="submission" date="2020-10" db="EMBL/GenBank/DDBJ databases">
        <authorList>
            <person name="Gilroy R."/>
        </authorList>
    </citation>
    <scope>NUCLEOTIDE SEQUENCE</scope>
    <source>
        <strain evidence="14">ChiSjej4B22-8349</strain>
    </source>
</reference>
<dbReference type="Pfam" id="PF01554">
    <property type="entry name" value="MatE"/>
    <property type="match status" value="2"/>
</dbReference>
<dbReference type="PANTHER" id="PTHR43298:SF2">
    <property type="entry name" value="FMN_FAD EXPORTER YEEO-RELATED"/>
    <property type="match status" value="1"/>
</dbReference>
<dbReference type="InterPro" id="IPR002528">
    <property type="entry name" value="MATE_fam"/>
</dbReference>
<evidence type="ECO:0000256" key="4">
    <source>
        <dbReference type="ARBA" id="ARBA00020268"/>
    </source>
</evidence>
<feature type="transmembrane region" description="Helical" evidence="13">
    <location>
        <begin position="98"/>
        <end position="117"/>
    </location>
</feature>
<evidence type="ECO:0000256" key="9">
    <source>
        <dbReference type="ARBA" id="ARBA00022989"/>
    </source>
</evidence>
<evidence type="ECO:0000256" key="10">
    <source>
        <dbReference type="ARBA" id="ARBA00023065"/>
    </source>
</evidence>
<feature type="transmembrane region" description="Helical" evidence="13">
    <location>
        <begin position="328"/>
        <end position="348"/>
    </location>
</feature>
<keyword evidence="10" id="KW-0406">Ion transport</keyword>
<comment type="subcellular location">
    <subcellularLocation>
        <location evidence="2">Cell membrane</location>
        <topology evidence="2">Multi-pass membrane protein</topology>
    </subcellularLocation>
</comment>
<dbReference type="Proteomes" id="UP000824130">
    <property type="component" value="Unassembled WGS sequence"/>
</dbReference>
<feature type="transmembrane region" description="Helical" evidence="13">
    <location>
        <begin position="360"/>
        <end position="380"/>
    </location>
</feature>
<dbReference type="NCBIfam" id="TIGR00797">
    <property type="entry name" value="matE"/>
    <property type="match status" value="1"/>
</dbReference>
<evidence type="ECO:0000256" key="8">
    <source>
        <dbReference type="ARBA" id="ARBA00022692"/>
    </source>
</evidence>
<dbReference type="GO" id="GO:0042910">
    <property type="term" value="F:xenobiotic transmembrane transporter activity"/>
    <property type="evidence" value="ECO:0007669"/>
    <property type="project" value="InterPro"/>
</dbReference>
<dbReference type="EMBL" id="DVOB01000028">
    <property type="protein sequence ID" value="HIU95305.1"/>
    <property type="molecule type" value="Genomic_DNA"/>
</dbReference>
<evidence type="ECO:0000256" key="7">
    <source>
        <dbReference type="ARBA" id="ARBA00022475"/>
    </source>
</evidence>
<evidence type="ECO:0000256" key="3">
    <source>
        <dbReference type="ARBA" id="ARBA00010199"/>
    </source>
</evidence>
<comment type="caution">
    <text evidence="14">The sequence shown here is derived from an EMBL/GenBank/DDBJ whole genome shotgun (WGS) entry which is preliminary data.</text>
</comment>
<dbReference type="AlphaFoldDB" id="A0A9D1SU07"/>
<dbReference type="PIRSF" id="PIRSF006603">
    <property type="entry name" value="DinF"/>
    <property type="match status" value="1"/>
</dbReference>
<name>A0A9D1SU07_9FIRM</name>
<evidence type="ECO:0000256" key="13">
    <source>
        <dbReference type="SAM" id="Phobius"/>
    </source>
</evidence>
<keyword evidence="5" id="KW-0813">Transport</keyword>
<dbReference type="GO" id="GO:0015297">
    <property type="term" value="F:antiporter activity"/>
    <property type="evidence" value="ECO:0007669"/>
    <property type="project" value="UniProtKB-KW"/>
</dbReference>
<evidence type="ECO:0000256" key="12">
    <source>
        <dbReference type="ARBA" id="ARBA00031636"/>
    </source>
</evidence>
<feature type="transmembrane region" description="Helical" evidence="13">
    <location>
        <begin position="15"/>
        <end position="39"/>
    </location>
</feature>
<proteinExistence type="inferred from homology"/>
<evidence type="ECO:0000256" key="5">
    <source>
        <dbReference type="ARBA" id="ARBA00022448"/>
    </source>
</evidence>
<organism evidence="14 15">
    <name type="scientific">Candidatus Allocopromorpha excrementipullorum</name>
    <dbReference type="NCBI Taxonomy" id="2840743"/>
    <lineage>
        <taxon>Bacteria</taxon>
        <taxon>Bacillati</taxon>
        <taxon>Bacillota</taxon>
        <taxon>Clostridia</taxon>
        <taxon>Eubacteriales</taxon>
        <taxon>Eubacteriaceae</taxon>
        <taxon>Eubacteriaceae incertae sedis</taxon>
        <taxon>Candidatus Allocopromorpha</taxon>
    </lineage>
</organism>
<keyword evidence="11 13" id="KW-0472">Membrane</keyword>
<feature type="transmembrane region" description="Helical" evidence="13">
    <location>
        <begin position="166"/>
        <end position="189"/>
    </location>
</feature>
<evidence type="ECO:0000313" key="14">
    <source>
        <dbReference type="EMBL" id="HIU95305.1"/>
    </source>
</evidence>
<evidence type="ECO:0000256" key="1">
    <source>
        <dbReference type="ARBA" id="ARBA00003408"/>
    </source>
</evidence>
<dbReference type="GO" id="GO:0006811">
    <property type="term" value="P:monoatomic ion transport"/>
    <property type="evidence" value="ECO:0007669"/>
    <property type="project" value="UniProtKB-KW"/>
</dbReference>